<accession>A0A8T2YM50</accession>
<evidence type="ECO:0000313" key="8">
    <source>
        <dbReference type="EMBL" id="KAH8506072.1"/>
    </source>
</evidence>
<dbReference type="SUPFAM" id="SSF103473">
    <property type="entry name" value="MFS general substrate transporter"/>
    <property type="match status" value="2"/>
</dbReference>
<keyword evidence="4 7" id="KW-1133">Transmembrane helix</keyword>
<feature type="transmembrane region" description="Helical" evidence="7">
    <location>
        <begin position="486"/>
        <end position="506"/>
    </location>
</feature>
<dbReference type="GO" id="GO:0022857">
    <property type="term" value="F:transmembrane transporter activity"/>
    <property type="evidence" value="ECO:0007669"/>
    <property type="project" value="InterPro"/>
</dbReference>
<feature type="transmembrane region" description="Helical" evidence="7">
    <location>
        <begin position="323"/>
        <end position="342"/>
    </location>
</feature>
<evidence type="ECO:0000256" key="6">
    <source>
        <dbReference type="SAM" id="MobiDB-lite"/>
    </source>
</evidence>
<feature type="transmembrane region" description="Helical" evidence="7">
    <location>
        <begin position="134"/>
        <end position="154"/>
    </location>
</feature>
<evidence type="ECO:0000256" key="3">
    <source>
        <dbReference type="ARBA" id="ARBA00022692"/>
    </source>
</evidence>
<comment type="caution">
    <text evidence="8">The sequence shown here is derived from an EMBL/GenBank/DDBJ whole genome shotgun (WGS) entry which is preliminary data.</text>
</comment>
<dbReference type="PANTHER" id="PTHR11654">
    <property type="entry name" value="OLIGOPEPTIDE TRANSPORTER-RELATED"/>
    <property type="match status" value="1"/>
</dbReference>
<dbReference type="InterPro" id="IPR036259">
    <property type="entry name" value="MFS_trans_sf"/>
</dbReference>
<dbReference type="AlphaFoldDB" id="A0A8T2YM50"/>
<keyword evidence="3 7" id="KW-0812">Transmembrane</keyword>
<sequence>MQNKALNRKGGGGTEARDGAEKEEMENVVVTAKTSSPSDDDISPAPPIFFLPPPPPKKAPGGWRSVKYILGNESFEKLASMGLIANLTVYLQTRYNMDGIQLVNVYNIWSGSTNVTPLLGAFLSDAYLGRFRTLLFGSMSSFLGMVVLALTAGMPKLRPLDCPGVSNCQKPQDWQLGVLYSGLGLLASQGTVFVDIAKVIVAARKKRAVSLESSSGHPLYDPPLTESDQRVAKLAHTDMFKFFDKAALITDPSELDDKGLPKNSWRLCSVQQVEQLKLIVGLVPVWFTGIGCFITMDQMNTFGLMQAIQSNNEVHNFKIPPGWMGLISMICLSIWIFIYEQIYLPQARKRSKKNIRFTTRHRINTGIVMAILCMVVAAIVEKSRRDAALKQGTLVSPQSILLLLPQFALSGLIEAFAAVAILEYYTNHLPETMRTLSGAIFFLSFSASSYLNTAIINLVHLVTSNNGKESPWLGGRDLNKVKLDCFYYLIASLAALNLLYFNLFSCRYLEKQVDKRSESRHEEMNEAA</sequence>
<feature type="transmembrane region" description="Helical" evidence="7">
    <location>
        <begin position="438"/>
        <end position="462"/>
    </location>
</feature>
<comment type="similarity">
    <text evidence="2">Belongs to the major facilitator superfamily. Proton-dependent oligopeptide transporter (POT/PTR) (TC 2.A.17) family.</text>
</comment>
<evidence type="ECO:0008006" key="10">
    <source>
        <dbReference type="Google" id="ProtNLM"/>
    </source>
</evidence>
<evidence type="ECO:0000256" key="4">
    <source>
        <dbReference type="ARBA" id="ARBA00022989"/>
    </source>
</evidence>
<dbReference type="Pfam" id="PF00854">
    <property type="entry name" value="PTR2"/>
    <property type="match status" value="1"/>
</dbReference>
<dbReference type="Gene3D" id="1.20.1250.20">
    <property type="entry name" value="MFS general substrate transporter like domains"/>
    <property type="match status" value="2"/>
</dbReference>
<reference evidence="8" key="1">
    <citation type="journal article" date="2021" name="J. Hered.">
        <title>Genome Assembly of Salicaceae Populus deltoides (Eastern Cottonwood) I-69 Based on Nanopore Sequencing and Hi-C Technologies.</title>
        <authorList>
            <person name="Bai S."/>
            <person name="Wu H."/>
            <person name="Zhang J."/>
            <person name="Pan Z."/>
            <person name="Zhao W."/>
            <person name="Li Z."/>
            <person name="Tong C."/>
        </authorList>
    </citation>
    <scope>NUCLEOTIDE SEQUENCE</scope>
    <source>
        <tissue evidence="8">Leaf</tissue>
    </source>
</reference>
<feature type="transmembrane region" description="Helical" evidence="7">
    <location>
        <begin position="400"/>
        <end position="426"/>
    </location>
</feature>
<protein>
    <recommendedName>
        <fullName evidence="10">Protein NRT1/ PTR FAMILY 2.8</fullName>
    </recommendedName>
</protein>
<evidence type="ECO:0000256" key="1">
    <source>
        <dbReference type="ARBA" id="ARBA00004141"/>
    </source>
</evidence>
<evidence type="ECO:0000313" key="9">
    <source>
        <dbReference type="Proteomes" id="UP000807159"/>
    </source>
</evidence>
<keyword evidence="9" id="KW-1185">Reference proteome</keyword>
<organism evidence="8 9">
    <name type="scientific">Populus deltoides</name>
    <name type="common">Eastern poplar</name>
    <name type="synonym">Eastern cottonwood</name>
    <dbReference type="NCBI Taxonomy" id="3696"/>
    <lineage>
        <taxon>Eukaryota</taxon>
        <taxon>Viridiplantae</taxon>
        <taxon>Streptophyta</taxon>
        <taxon>Embryophyta</taxon>
        <taxon>Tracheophyta</taxon>
        <taxon>Spermatophyta</taxon>
        <taxon>Magnoliopsida</taxon>
        <taxon>eudicotyledons</taxon>
        <taxon>Gunneridae</taxon>
        <taxon>Pentapetalae</taxon>
        <taxon>rosids</taxon>
        <taxon>fabids</taxon>
        <taxon>Malpighiales</taxon>
        <taxon>Salicaceae</taxon>
        <taxon>Saliceae</taxon>
        <taxon>Populus</taxon>
    </lineage>
</organism>
<feature type="compositionally biased region" description="Pro residues" evidence="6">
    <location>
        <begin position="44"/>
        <end position="54"/>
    </location>
</feature>
<dbReference type="InterPro" id="IPR000109">
    <property type="entry name" value="POT_fam"/>
</dbReference>
<dbReference type="GO" id="GO:0016020">
    <property type="term" value="C:membrane"/>
    <property type="evidence" value="ECO:0007669"/>
    <property type="project" value="UniProtKB-SubCell"/>
</dbReference>
<comment type="subcellular location">
    <subcellularLocation>
        <location evidence="1">Membrane</location>
        <topology evidence="1">Multi-pass membrane protein</topology>
    </subcellularLocation>
</comment>
<dbReference type="Proteomes" id="UP000807159">
    <property type="component" value="Chromosome 6"/>
</dbReference>
<feature type="region of interest" description="Disordered" evidence="6">
    <location>
        <begin position="1"/>
        <end position="54"/>
    </location>
</feature>
<gene>
    <name evidence="8" type="ORF">H0E87_013055</name>
</gene>
<keyword evidence="5 7" id="KW-0472">Membrane</keyword>
<dbReference type="EMBL" id="JACEGQ020000006">
    <property type="protein sequence ID" value="KAH8506072.1"/>
    <property type="molecule type" value="Genomic_DNA"/>
</dbReference>
<evidence type="ECO:0000256" key="5">
    <source>
        <dbReference type="ARBA" id="ARBA00023136"/>
    </source>
</evidence>
<name>A0A8T2YM50_POPDE</name>
<feature type="transmembrane region" description="Helical" evidence="7">
    <location>
        <begin position="276"/>
        <end position="296"/>
    </location>
</feature>
<feature type="transmembrane region" description="Helical" evidence="7">
    <location>
        <begin position="174"/>
        <end position="197"/>
    </location>
</feature>
<feature type="transmembrane region" description="Helical" evidence="7">
    <location>
        <begin position="363"/>
        <end position="380"/>
    </location>
</feature>
<proteinExistence type="inferred from homology"/>
<evidence type="ECO:0000256" key="2">
    <source>
        <dbReference type="ARBA" id="ARBA00005982"/>
    </source>
</evidence>
<evidence type="ECO:0000256" key="7">
    <source>
        <dbReference type="SAM" id="Phobius"/>
    </source>
</evidence>